<organism evidence="2 3">
    <name type="scientific">Anaeromicrobium sediminis</name>
    <dbReference type="NCBI Taxonomy" id="1478221"/>
    <lineage>
        <taxon>Bacteria</taxon>
        <taxon>Bacillati</taxon>
        <taxon>Bacillota</taxon>
        <taxon>Clostridia</taxon>
        <taxon>Peptostreptococcales</taxon>
        <taxon>Thermotaleaceae</taxon>
        <taxon>Anaeromicrobium</taxon>
    </lineage>
</organism>
<keyword evidence="1" id="KW-0812">Transmembrane</keyword>
<feature type="transmembrane region" description="Helical" evidence="1">
    <location>
        <begin position="32"/>
        <end position="52"/>
    </location>
</feature>
<dbReference type="EMBL" id="NIBG01000001">
    <property type="protein sequence ID" value="PAB61246.1"/>
    <property type="molecule type" value="Genomic_DNA"/>
</dbReference>
<sequence length="77" mass="9108">MFILKYLHYFLLSMFMIIGAIIGIVKKMEFSVFLSRGLILYIILFIATKYFVNNMLEVKEKESFSPLDIVEKYGEKK</sequence>
<keyword evidence="3" id="KW-1185">Reference proteome</keyword>
<dbReference type="AlphaFoldDB" id="A0A267MNZ1"/>
<comment type="caution">
    <text evidence="2">The sequence shown here is derived from an EMBL/GenBank/DDBJ whole genome shotgun (WGS) entry which is preliminary data.</text>
</comment>
<evidence type="ECO:0000313" key="3">
    <source>
        <dbReference type="Proteomes" id="UP000216024"/>
    </source>
</evidence>
<dbReference type="OrthoDB" id="1954766at2"/>
<name>A0A267MNZ1_9FIRM</name>
<proteinExistence type="predicted"/>
<evidence type="ECO:0000256" key="1">
    <source>
        <dbReference type="SAM" id="Phobius"/>
    </source>
</evidence>
<evidence type="ECO:0000313" key="2">
    <source>
        <dbReference type="EMBL" id="PAB61246.1"/>
    </source>
</evidence>
<reference evidence="2 3" key="1">
    <citation type="submission" date="2017-06" db="EMBL/GenBank/DDBJ databases">
        <title>Draft genome sequence of anaerobic fermentative bacterium Anaeromicrobium sediminis DY2726D isolated from West Pacific Ocean sediments.</title>
        <authorList>
            <person name="Zeng X."/>
        </authorList>
    </citation>
    <scope>NUCLEOTIDE SEQUENCE [LARGE SCALE GENOMIC DNA]</scope>
    <source>
        <strain evidence="2 3">DY2726D</strain>
    </source>
</reference>
<accession>A0A267MNZ1</accession>
<protein>
    <submittedName>
        <fullName evidence="2">Uncharacterized protein</fullName>
    </submittedName>
</protein>
<feature type="transmembrane region" description="Helical" evidence="1">
    <location>
        <begin position="6"/>
        <end position="25"/>
    </location>
</feature>
<gene>
    <name evidence="2" type="ORF">CCE28_02115</name>
</gene>
<keyword evidence="1" id="KW-1133">Transmembrane helix</keyword>
<dbReference type="RefSeq" id="WP_095130471.1">
    <property type="nucleotide sequence ID" value="NZ_NIBG01000001.1"/>
</dbReference>
<keyword evidence="1" id="KW-0472">Membrane</keyword>
<dbReference type="Proteomes" id="UP000216024">
    <property type="component" value="Unassembled WGS sequence"/>
</dbReference>